<reference evidence="1 2" key="1">
    <citation type="submission" date="2019-04" db="EMBL/GenBank/DDBJ databases">
        <title>Lampropedia sp YIM MLB12 draf genome.</title>
        <authorList>
            <person name="Wang Y.-X."/>
        </authorList>
    </citation>
    <scope>NUCLEOTIDE SEQUENCE [LARGE SCALE GENOMIC DNA]</scope>
    <source>
        <strain evidence="1 2">YIM MLB12</strain>
    </source>
</reference>
<sequence>MFGKMFGKNPMHSFFRRSLLVLWLVIGQLWLTCAAAQQTQLSAPFKIVMALPRAEQNIEQAFRDYLRSQHVDAQIQVVQFSGLMEDAAQLVTQVQALQPDLIYSWGTTTTLALAGQVHGAKTGFIHQTPIVFTEVTDPVGAGLLEQLNPPDRNLTGVIHVAPVDIQLNALLAYRPFKRIGYIVNPAEPNTLSIAERLQEFALKMGFELLVATIPLDAGGHPDASALPSLIGGLAAQSADVLYIGPSTFLAFTHRDLVTRAALAHRLPTFCTTESVVRESFCMFSLFSNGANVGRFAAFKAVDILTGRLSVQQTPVETLQRFSLLINMPVVRLLELYPPISLLNVAEVIE</sequence>
<gene>
    <name evidence="1" type="ORF">E8K88_14680</name>
</gene>
<dbReference type="Pfam" id="PF04392">
    <property type="entry name" value="ABC_sub_bind"/>
    <property type="match status" value="1"/>
</dbReference>
<comment type="caution">
    <text evidence="1">The sequence shown here is derived from an EMBL/GenBank/DDBJ whole genome shotgun (WGS) entry which is preliminary data.</text>
</comment>
<dbReference type="AlphaFoldDB" id="A0A4S5BGS5"/>
<evidence type="ECO:0000313" key="1">
    <source>
        <dbReference type="EMBL" id="THJ31557.1"/>
    </source>
</evidence>
<name>A0A4S5BGS5_9BURK</name>
<proteinExistence type="predicted"/>
<keyword evidence="2" id="KW-1185">Reference proteome</keyword>
<protein>
    <submittedName>
        <fullName evidence="1">ABC transporter substrate-binding protein</fullName>
    </submittedName>
</protein>
<accession>A0A4S5BGS5</accession>
<dbReference type="PANTHER" id="PTHR35271:SF1">
    <property type="entry name" value="ABC TRANSPORTER, SUBSTRATE-BINDING LIPOPROTEIN"/>
    <property type="match status" value="1"/>
</dbReference>
<dbReference type="InterPro" id="IPR007487">
    <property type="entry name" value="ABC_transpt-TYRBP-like"/>
</dbReference>
<dbReference type="OrthoDB" id="9776955at2"/>
<organism evidence="1 2">
    <name type="scientific">Lampropedia aestuarii</name>
    <dbReference type="NCBI Taxonomy" id="2562762"/>
    <lineage>
        <taxon>Bacteria</taxon>
        <taxon>Pseudomonadati</taxon>
        <taxon>Pseudomonadota</taxon>
        <taxon>Betaproteobacteria</taxon>
        <taxon>Burkholderiales</taxon>
        <taxon>Comamonadaceae</taxon>
        <taxon>Lampropedia</taxon>
    </lineage>
</organism>
<dbReference type="EMBL" id="SSWX01000022">
    <property type="protein sequence ID" value="THJ31557.1"/>
    <property type="molecule type" value="Genomic_DNA"/>
</dbReference>
<dbReference type="CDD" id="cd06325">
    <property type="entry name" value="PBP1_ABC_unchar_transporter"/>
    <property type="match status" value="1"/>
</dbReference>
<dbReference type="Gene3D" id="3.40.50.2300">
    <property type="match status" value="2"/>
</dbReference>
<dbReference type="Proteomes" id="UP000306236">
    <property type="component" value="Unassembled WGS sequence"/>
</dbReference>
<evidence type="ECO:0000313" key="2">
    <source>
        <dbReference type="Proteomes" id="UP000306236"/>
    </source>
</evidence>
<dbReference type="PANTHER" id="PTHR35271">
    <property type="entry name" value="ABC TRANSPORTER, SUBSTRATE-BINDING LIPOPROTEIN-RELATED"/>
    <property type="match status" value="1"/>
</dbReference>